<protein>
    <recommendedName>
        <fullName evidence="1">HNH nuclease domain-containing protein</fullName>
    </recommendedName>
</protein>
<keyword evidence="3" id="KW-1185">Reference proteome</keyword>
<dbReference type="Pfam" id="PF13391">
    <property type="entry name" value="HNH_2"/>
    <property type="match status" value="1"/>
</dbReference>
<evidence type="ECO:0000313" key="2">
    <source>
        <dbReference type="EMBL" id="KAE9401543.1"/>
    </source>
</evidence>
<evidence type="ECO:0000313" key="3">
    <source>
        <dbReference type="Proteomes" id="UP000799118"/>
    </source>
</evidence>
<dbReference type="EMBL" id="ML769445">
    <property type="protein sequence ID" value="KAE9401543.1"/>
    <property type="molecule type" value="Genomic_DNA"/>
</dbReference>
<dbReference type="OrthoDB" id="3008680at2759"/>
<feature type="domain" description="HNH nuclease" evidence="1">
    <location>
        <begin position="43"/>
        <end position="108"/>
    </location>
</feature>
<dbReference type="AlphaFoldDB" id="A0A6A4HUE9"/>
<dbReference type="InterPro" id="IPR003615">
    <property type="entry name" value="HNH_nuc"/>
</dbReference>
<gene>
    <name evidence="2" type="ORF">BT96DRAFT_604853</name>
</gene>
<reference evidence="2" key="1">
    <citation type="journal article" date="2019" name="Environ. Microbiol.">
        <title>Fungal ecological strategies reflected in gene transcription - a case study of two litter decomposers.</title>
        <authorList>
            <person name="Barbi F."/>
            <person name="Kohler A."/>
            <person name="Barry K."/>
            <person name="Baskaran P."/>
            <person name="Daum C."/>
            <person name="Fauchery L."/>
            <person name="Ihrmark K."/>
            <person name="Kuo A."/>
            <person name="LaButti K."/>
            <person name="Lipzen A."/>
            <person name="Morin E."/>
            <person name="Grigoriev I.V."/>
            <person name="Henrissat B."/>
            <person name="Lindahl B."/>
            <person name="Martin F."/>
        </authorList>
    </citation>
    <scope>NUCLEOTIDE SEQUENCE</scope>
    <source>
        <strain evidence="2">JB14</strain>
    </source>
</reference>
<organism evidence="2 3">
    <name type="scientific">Gymnopus androsaceus JB14</name>
    <dbReference type="NCBI Taxonomy" id="1447944"/>
    <lineage>
        <taxon>Eukaryota</taxon>
        <taxon>Fungi</taxon>
        <taxon>Dikarya</taxon>
        <taxon>Basidiomycota</taxon>
        <taxon>Agaricomycotina</taxon>
        <taxon>Agaricomycetes</taxon>
        <taxon>Agaricomycetidae</taxon>
        <taxon>Agaricales</taxon>
        <taxon>Marasmiineae</taxon>
        <taxon>Omphalotaceae</taxon>
        <taxon>Gymnopus</taxon>
    </lineage>
</organism>
<accession>A0A6A4HUE9</accession>
<name>A0A6A4HUE9_9AGAR</name>
<dbReference type="Proteomes" id="UP000799118">
    <property type="component" value="Unassembled WGS sequence"/>
</dbReference>
<proteinExistence type="predicted"/>
<sequence>MSTGTETKRNVVTQVCERDVRCRMTGVASANSEYTDEEIIMQIEDSEEAQAFLEVTHGIPFSTGATTFNLVYMLTGISVENWVADSVQNALLLQQGLHSLFAAFQLYLEWSSDDSEIFIRRRRTPPLANPIAVLRTVVNDAGWTCAVPGMFRAQGAFKK</sequence>
<evidence type="ECO:0000259" key="1">
    <source>
        <dbReference type="Pfam" id="PF13391"/>
    </source>
</evidence>